<dbReference type="EMBL" id="JAWDGP010004530">
    <property type="protein sequence ID" value="KAK3763570.1"/>
    <property type="molecule type" value="Genomic_DNA"/>
</dbReference>
<evidence type="ECO:0000313" key="2">
    <source>
        <dbReference type="Proteomes" id="UP001283361"/>
    </source>
</evidence>
<gene>
    <name evidence="1" type="ORF">RRG08_056994</name>
</gene>
<dbReference type="AlphaFoldDB" id="A0AAE0Z6J1"/>
<evidence type="ECO:0000313" key="1">
    <source>
        <dbReference type="EMBL" id="KAK3763570.1"/>
    </source>
</evidence>
<comment type="caution">
    <text evidence="1">The sequence shown here is derived from an EMBL/GenBank/DDBJ whole genome shotgun (WGS) entry which is preliminary data.</text>
</comment>
<sequence>MECPAPGSAAHLPFFAETLRWAVALTWRWPKLLNIGCISCECPDENTDFDCSIHGRYCTPLSGNNLGKGAPYKSLPMWLETDLFTGEFQVARVDNST</sequence>
<reference evidence="1" key="1">
    <citation type="journal article" date="2023" name="G3 (Bethesda)">
        <title>A reference genome for the long-term kleptoplast-retaining sea slug Elysia crispata morphotype clarki.</title>
        <authorList>
            <person name="Eastman K.E."/>
            <person name="Pendleton A.L."/>
            <person name="Shaikh M.A."/>
            <person name="Suttiyut T."/>
            <person name="Ogas R."/>
            <person name="Tomko P."/>
            <person name="Gavelis G."/>
            <person name="Widhalm J.R."/>
            <person name="Wisecaver J.H."/>
        </authorList>
    </citation>
    <scope>NUCLEOTIDE SEQUENCE</scope>
    <source>
        <strain evidence="1">ECLA1</strain>
    </source>
</reference>
<protein>
    <submittedName>
        <fullName evidence="1">Uncharacterized protein</fullName>
    </submittedName>
</protein>
<dbReference type="Proteomes" id="UP001283361">
    <property type="component" value="Unassembled WGS sequence"/>
</dbReference>
<keyword evidence="2" id="KW-1185">Reference proteome</keyword>
<accession>A0AAE0Z6J1</accession>
<proteinExistence type="predicted"/>
<name>A0AAE0Z6J1_9GAST</name>
<organism evidence="1 2">
    <name type="scientific">Elysia crispata</name>
    <name type="common">lettuce slug</name>
    <dbReference type="NCBI Taxonomy" id="231223"/>
    <lineage>
        <taxon>Eukaryota</taxon>
        <taxon>Metazoa</taxon>
        <taxon>Spiralia</taxon>
        <taxon>Lophotrochozoa</taxon>
        <taxon>Mollusca</taxon>
        <taxon>Gastropoda</taxon>
        <taxon>Heterobranchia</taxon>
        <taxon>Euthyneura</taxon>
        <taxon>Panpulmonata</taxon>
        <taxon>Sacoglossa</taxon>
        <taxon>Placobranchoidea</taxon>
        <taxon>Plakobranchidae</taxon>
        <taxon>Elysia</taxon>
    </lineage>
</organism>